<dbReference type="KEGG" id="alm:AO498_05187"/>
<evidence type="ECO:0000313" key="2">
    <source>
        <dbReference type="Proteomes" id="UP000073816"/>
    </source>
</evidence>
<dbReference type="Proteomes" id="UP000073816">
    <property type="component" value="Chromosome"/>
</dbReference>
<organism evidence="1 2">
    <name type="scientific">Algoriphagus sanaruensis</name>
    <dbReference type="NCBI Taxonomy" id="1727163"/>
    <lineage>
        <taxon>Bacteria</taxon>
        <taxon>Pseudomonadati</taxon>
        <taxon>Bacteroidota</taxon>
        <taxon>Cytophagia</taxon>
        <taxon>Cytophagales</taxon>
        <taxon>Cyclobacteriaceae</taxon>
        <taxon>Algoriphagus</taxon>
    </lineage>
</organism>
<gene>
    <name evidence="1" type="ORF">AO498_05187</name>
</gene>
<accession>A0A142EKZ0</accession>
<dbReference type="EMBL" id="CP012836">
    <property type="protein sequence ID" value="AMQ55795.1"/>
    <property type="molecule type" value="Genomic_DNA"/>
</dbReference>
<reference evidence="2" key="1">
    <citation type="submission" date="2015-09" db="EMBL/GenBank/DDBJ databases">
        <title>Complete sequence of Algoriphagus sp. M8-2.</title>
        <authorList>
            <person name="Shintani M."/>
        </authorList>
    </citation>
    <scope>NUCLEOTIDE SEQUENCE [LARGE SCALE GENOMIC DNA]</scope>
    <source>
        <strain evidence="2">M8-2</strain>
    </source>
</reference>
<name>A0A142EKZ0_9BACT</name>
<sequence length="55" mass="6447">MIVQVGLLGNIPASTEKRLPKNLELNQIFSTGNYIDVTPLWSNFWFDDQKNWRTH</sequence>
<keyword evidence="2" id="KW-1185">Reference proteome</keyword>
<evidence type="ECO:0000313" key="1">
    <source>
        <dbReference type="EMBL" id="AMQ55795.1"/>
    </source>
</evidence>
<proteinExistence type="predicted"/>
<dbReference type="AlphaFoldDB" id="A0A142EKZ0"/>
<protein>
    <submittedName>
        <fullName evidence="1">Uncharacterized protein</fullName>
    </submittedName>
</protein>
<reference evidence="1 2" key="2">
    <citation type="journal article" date="2016" name="Genome Announc.">
        <title>Complete Genome Sequence of Algoriphagus sp. Strain M8-2, Isolated from a Brackish Lake.</title>
        <authorList>
            <person name="Muraguchi Y."/>
            <person name="Kushimoto K."/>
            <person name="Ohtsubo Y."/>
            <person name="Suzuki T."/>
            <person name="Dohra H."/>
            <person name="Kimbara K."/>
            <person name="Shintani M."/>
        </authorList>
    </citation>
    <scope>NUCLEOTIDE SEQUENCE [LARGE SCALE GENOMIC DNA]</scope>
    <source>
        <strain evidence="1 2">M8-2</strain>
    </source>
</reference>